<sequence>MAKTRSQLQLLLLQAREDEETSLEEIDEFVSFSRLRRDQFTVLNMFTTPNFDPNCVDDYDAVFVGGSSDASVLAPDKFTFVEDCKKLLSYCVDQSVPVFASCFGFQVVVVALGGTVILDQAGMEIGTFRMELTAAAKTDLLFHDLPEDFWAIAGHKERALTLPAGTVNLAATALCPYHALKIPGKPFYGFQFHPELTRADLTKRLTRYCDRYLEHDQALQEIIRTLRDTPEANELINKFIERILLS</sequence>
<dbReference type="HOGENOM" id="CLU_054974_4_0_3"/>
<organism evidence="2">
    <name type="scientific">Cyanothece sp. (strain PCC 7425 / ATCC 29141)</name>
    <dbReference type="NCBI Taxonomy" id="395961"/>
    <lineage>
        <taxon>Bacteria</taxon>
        <taxon>Bacillati</taxon>
        <taxon>Cyanobacteriota</taxon>
        <taxon>Cyanophyceae</taxon>
        <taxon>Gomontiellales</taxon>
        <taxon>Cyanothecaceae</taxon>
        <taxon>Cyanothece</taxon>
    </lineage>
</organism>
<dbReference type="InterPro" id="IPR029062">
    <property type="entry name" value="Class_I_gatase-like"/>
</dbReference>
<reference evidence="2" key="1">
    <citation type="submission" date="2009-01" db="EMBL/GenBank/DDBJ databases">
        <title>Complete sequence of chromosome Cyanothece sp. PCC 7425.</title>
        <authorList>
            <consortium name="US DOE Joint Genome Institute"/>
            <person name="Lucas S."/>
            <person name="Copeland A."/>
            <person name="Lapidus A."/>
            <person name="Glavina del Rio T."/>
            <person name="Dalin E."/>
            <person name="Tice H."/>
            <person name="Bruce D."/>
            <person name="Goodwin L."/>
            <person name="Pitluck S."/>
            <person name="Sims D."/>
            <person name="Meineke L."/>
            <person name="Brettin T."/>
            <person name="Detter J.C."/>
            <person name="Han C."/>
            <person name="Larimer F."/>
            <person name="Land M."/>
            <person name="Hauser L."/>
            <person name="Kyrpides N."/>
            <person name="Ovchinnikova G."/>
            <person name="Liberton M."/>
            <person name="Stoeckel J."/>
            <person name="Banerjee A."/>
            <person name="Singh A."/>
            <person name="Page L."/>
            <person name="Sato H."/>
            <person name="Zhao L."/>
            <person name="Sherman L."/>
            <person name="Pakrasi H."/>
            <person name="Richardson P."/>
        </authorList>
    </citation>
    <scope>NUCLEOTIDE SEQUENCE</scope>
    <source>
        <strain evidence="2">PCC 7425</strain>
    </source>
</reference>
<dbReference type="CDD" id="cd01741">
    <property type="entry name" value="GATase1_1"/>
    <property type="match status" value="1"/>
</dbReference>
<feature type="domain" description="Glutamine amidotransferase" evidence="1">
    <location>
        <begin position="58"/>
        <end position="199"/>
    </location>
</feature>
<accession>B8HWU8</accession>
<keyword evidence="2" id="KW-0315">Glutamine amidotransferase</keyword>
<dbReference type="SUPFAM" id="SSF52317">
    <property type="entry name" value="Class I glutamine amidotransferase-like"/>
    <property type="match status" value="1"/>
</dbReference>
<evidence type="ECO:0000259" key="1">
    <source>
        <dbReference type="Pfam" id="PF00117"/>
    </source>
</evidence>
<name>B8HWU8_CYAP4</name>
<proteinExistence type="predicted"/>
<evidence type="ECO:0000313" key="2">
    <source>
        <dbReference type="EMBL" id="ACL43251.1"/>
    </source>
</evidence>
<gene>
    <name evidence="2" type="ordered locus">Cyan7425_0865</name>
</gene>
<dbReference type="eggNOG" id="COG0518">
    <property type="taxonomic scope" value="Bacteria"/>
</dbReference>
<dbReference type="EMBL" id="CP001344">
    <property type="protein sequence ID" value="ACL43251.1"/>
    <property type="molecule type" value="Genomic_DNA"/>
</dbReference>
<keyword evidence="2" id="KW-0808">Transferase</keyword>
<dbReference type="PANTHER" id="PTHR42695:SF5">
    <property type="entry name" value="GLUTAMINE AMIDOTRANSFERASE YLR126C-RELATED"/>
    <property type="match status" value="1"/>
</dbReference>
<protein>
    <submittedName>
        <fullName evidence="2">Glutamine amidotransferase class-I</fullName>
    </submittedName>
</protein>
<dbReference type="Gene3D" id="3.40.50.880">
    <property type="match status" value="1"/>
</dbReference>
<dbReference type="GO" id="GO:0016740">
    <property type="term" value="F:transferase activity"/>
    <property type="evidence" value="ECO:0007669"/>
    <property type="project" value="UniProtKB-KW"/>
</dbReference>
<dbReference type="InterPro" id="IPR044992">
    <property type="entry name" value="ChyE-like"/>
</dbReference>
<dbReference type="InterPro" id="IPR017926">
    <property type="entry name" value="GATASE"/>
</dbReference>
<dbReference type="PROSITE" id="PS51273">
    <property type="entry name" value="GATASE_TYPE_1"/>
    <property type="match status" value="1"/>
</dbReference>
<dbReference type="KEGG" id="cyn:Cyan7425_0865"/>
<dbReference type="PANTHER" id="PTHR42695">
    <property type="entry name" value="GLUTAMINE AMIDOTRANSFERASE YLR126C-RELATED"/>
    <property type="match status" value="1"/>
</dbReference>
<dbReference type="OrthoDB" id="9813383at2"/>
<dbReference type="STRING" id="395961.Cyan7425_0865"/>
<dbReference type="AlphaFoldDB" id="B8HWU8"/>
<dbReference type="GO" id="GO:0005829">
    <property type="term" value="C:cytosol"/>
    <property type="evidence" value="ECO:0007669"/>
    <property type="project" value="TreeGrafter"/>
</dbReference>
<dbReference type="Pfam" id="PF00117">
    <property type="entry name" value="GATase"/>
    <property type="match status" value="1"/>
</dbReference>